<organism evidence="2 3">
    <name type="scientific">Nannocystis pusilla</name>
    <dbReference type="NCBI Taxonomy" id="889268"/>
    <lineage>
        <taxon>Bacteria</taxon>
        <taxon>Pseudomonadati</taxon>
        <taxon>Myxococcota</taxon>
        <taxon>Polyangia</taxon>
        <taxon>Nannocystales</taxon>
        <taxon>Nannocystaceae</taxon>
        <taxon>Nannocystis</taxon>
    </lineage>
</organism>
<name>A0A9X3IZS1_9BACT</name>
<reference evidence="2" key="1">
    <citation type="submission" date="2022-11" db="EMBL/GenBank/DDBJ databases">
        <title>Minimal conservation of predation-associated metabolite biosynthetic gene clusters underscores biosynthetic potential of Myxococcota including descriptions for ten novel species: Archangium lansinium sp. nov., Myxococcus landrumus sp. nov., Nannocystis bai.</title>
        <authorList>
            <person name="Ahearne A."/>
            <person name="Stevens C."/>
            <person name="Phillips K."/>
        </authorList>
    </citation>
    <scope>NUCLEOTIDE SEQUENCE</scope>
    <source>
        <strain evidence="2">Na p29</strain>
    </source>
</reference>
<feature type="compositionally biased region" description="Low complexity" evidence="1">
    <location>
        <begin position="123"/>
        <end position="132"/>
    </location>
</feature>
<comment type="caution">
    <text evidence="2">The sequence shown here is derived from an EMBL/GenBank/DDBJ whole genome shotgun (WGS) entry which is preliminary data.</text>
</comment>
<feature type="region of interest" description="Disordered" evidence="1">
    <location>
        <begin position="114"/>
        <end position="138"/>
    </location>
</feature>
<proteinExistence type="predicted"/>
<sequence>MESTAIVLPRSAEAERRETAASAAPVVLAEREAAAPARGCERRDVSSLERSTCLCEEQCARQIDRAALAARLVRAGGEAPTWLTTGQPGTLRYPYREVDGLVLEIDGEGRVTRCSHSESNDPAATAAIDCAATRPTAR</sequence>
<dbReference type="AlphaFoldDB" id="A0A9X3IZS1"/>
<evidence type="ECO:0000313" key="2">
    <source>
        <dbReference type="EMBL" id="MCY1010917.1"/>
    </source>
</evidence>
<accession>A0A9X3IZS1</accession>
<protein>
    <submittedName>
        <fullName evidence="2">Uncharacterized protein</fullName>
    </submittedName>
</protein>
<gene>
    <name evidence="2" type="ORF">OV079_36205</name>
</gene>
<dbReference type="Proteomes" id="UP001150924">
    <property type="component" value="Unassembled WGS sequence"/>
</dbReference>
<dbReference type="RefSeq" id="WP_267774063.1">
    <property type="nucleotide sequence ID" value="NZ_JAPNKE010000002.1"/>
</dbReference>
<dbReference type="EMBL" id="JAPNKE010000002">
    <property type="protein sequence ID" value="MCY1010917.1"/>
    <property type="molecule type" value="Genomic_DNA"/>
</dbReference>
<keyword evidence="3" id="KW-1185">Reference proteome</keyword>
<evidence type="ECO:0000256" key="1">
    <source>
        <dbReference type="SAM" id="MobiDB-lite"/>
    </source>
</evidence>
<evidence type="ECO:0000313" key="3">
    <source>
        <dbReference type="Proteomes" id="UP001150924"/>
    </source>
</evidence>